<protein>
    <submittedName>
        <fullName evidence="2">Uncharacterized protein</fullName>
    </submittedName>
</protein>
<sequence length="71" mass="8099">MNTMEQYRSLCGMKTNTHHPHHQANAFDHYRACQHARRSGRLKTHLSDSRNLVEPSLVPVTQSWAAIGFVA</sequence>
<name>A0A6J3LVL0_9PEZI</name>
<keyword evidence="1" id="KW-1185">Reference proteome</keyword>
<organism evidence="2">
    <name type="scientific">Dissoconium aciculare CBS 342.82</name>
    <dbReference type="NCBI Taxonomy" id="1314786"/>
    <lineage>
        <taxon>Eukaryota</taxon>
        <taxon>Fungi</taxon>
        <taxon>Dikarya</taxon>
        <taxon>Ascomycota</taxon>
        <taxon>Pezizomycotina</taxon>
        <taxon>Dothideomycetes</taxon>
        <taxon>Dothideomycetidae</taxon>
        <taxon>Mycosphaerellales</taxon>
        <taxon>Dissoconiaceae</taxon>
        <taxon>Dissoconium</taxon>
    </lineage>
</organism>
<proteinExistence type="predicted"/>
<dbReference type="Proteomes" id="UP000504637">
    <property type="component" value="Unplaced"/>
</dbReference>
<reference evidence="2" key="2">
    <citation type="submission" date="2020-04" db="EMBL/GenBank/DDBJ databases">
        <authorList>
            <consortium name="NCBI Genome Project"/>
        </authorList>
    </citation>
    <scope>NUCLEOTIDE SEQUENCE</scope>
    <source>
        <strain evidence="2">CBS 342.82</strain>
    </source>
</reference>
<reference evidence="2" key="1">
    <citation type="submission" date="2020-01" db="EMBL/GenBank/DDBJ databases">
        <authorList>
            <consortium name="DOE Joint Genome Institute"/>
            <person name="Haridas S."/>
            <person name="Albert R."/>
            <person name="Binder M."/>
            <person name="Bloem J."/>
            <person name="Labutti K."/>
            <person name="Salamov A."/>
            <person name="Andreopoulos B."/>
            <person name="Baker S.E."/>
            <person name="Barry K."/>
            <person name="Bills G."/>
            <person name="Bluhm B.H."/>
            <person name="Cannon C."/>
            <person name="Castanera R."/>
            <person name="Culley D.E."/>
            <person name="Daum C."/>
            <person name="Ezra D."/>
            <person name="Gonzalez J.B."/>
            <person name="Henrissat B."/>
            <person name="Kuo A."/>
            <person name="Liang C."/>
            <person name="Lipzen A."/>
            <person name="Lutzoni F."/>
            <person name="Magnuson J."/>
            <person name="Mondo S."/>
            <person name="Nolan M."/>
            <person name="Ohm R."/>
            <person name="Pangilinan J."/>
            <person name="Park H.-J."/>
            <person name="Ramirez L."/>
            <person name="Alfaro M."/>
            <person name="Sun H."/>
            <person name="Tritt A."/>
            <person name="Yoshinaga Y."/>
            <person name="Zwiers L.-H."/>
            <person name="Turgeon B.G."/>
            <person name="Goodwin S.B."/>
            <person name="Spatafora J.W."/>
            <person name="Crous P.W."/>
            <person name="Grigoriev I.V."/>
        </authorList>
    </citation>
    <scope>NUCLEOTIDE SEQUENCE</scope>
    <source>
        <strain evidence="2">CBS 342.82</strain>
    </source>
</reference>
<dbReference type="GeneID" id="54366543"/>
<gene>
    <name evidence="2" type="ORF">K489DRAFT_58955</name>
</gene>
<dbReference type="RefSeq" id="XP_033456836.1">
    <property type="nucleotide sequence ID" value="XM_033608743.1"/>
</dbReference>
<reference evidence="2" key="3">
    <citation type="submission" date="2025-08" db="UniProtKB">
        <authorList>
            <consortium name="RefSeq"/>
        </authorList>
    </citation>
    <scope>IDENTIFICATION</scope>
    <source>
        <strain evidence="2">CBS 342.82</strain>
    </source>
</reference>
<dbReference type="AlphaFoldDB" id="A0A6J3LVL0"/>
<accession>A0A6J3LVL0</accession>
<evidence type="ECO:0000313" key="2">
    <source>
        <dbReference type="RefSeq" id="XP_033456836.1"/>
    </source>
</evidence>
<evidence type="ECO:0000313" key="1">
    <source>
        <dbReference type="Proteomes" id="UP000504637"/>
    </source>
</evidence>